<name>A0A7C2GES6_9DEIN</name>
<protein>
    <submittedName>
        <fullName evidence="2">Cytochrome c oxidase subunit 2A</fullName>
    </submittedName>
</protein>
<proteinExistence type="predicted"/>
<evidence type="ECO:0000313" key="2">
    <source>
        <dbReference type="EMBL" id="HEH83010.1"/>
    </source>
</evidence>
<sequence length="34" mass="3611">MEEKPIGALGVIAVLALTILVLWLGVYALFLARG</sequence>
<organism evidence="2">
    <name type="scientific">Thermus islandicus</name>
    <dbReference type="NCBI Taxonomy" id="540988"/>
    <lineage>
        <taxon>Bacteria</taxon>
        <taxon>Thermotogati</taxon>
        <taxon>Deinococcota</taxon>
        <taxon>Deinococci</taxon>
        <taxon>Thermales</taxon>
        <taxon>Thermaceae</taxon>
        <taxon>Thermus</taxon>
    </lineage>
</organism>
<dbReference type="InterPro" id="IPR012538">
    <property type="entry name" value="Cyt_c_oxidase_su2a"/>
</dbReference>
<dbReference type="Pfam" id="PF08113">
    <property type="entry name" value="CoxIIa"/>
    <property type="match status" value="1"/>
</dbReference>
<accession>A0A7C2GES6</accession>
<keyword evidence="1" id="KW-0472">Membrane</keyword>
<gene>
    <name evidence="2" type="ORF">ENP73_08635</name>
</gene>
<dbReference type="EMBL" id="DSKL01000339">
    <property type="protein sequence ID" value="HEH83010.1"/>
    <property type="molecule type" value="Genomic_DNA"/>
</dbReference>
<evidence type="ECO:0000256" key="1">
    <source>
        <dbReference type="SAM" id="Phobius"/>
    </source>
</evidence>
<keyword evidence="1" id="KW-1133">Transmembrane helix</keyword>
<dbReference type="AlphaFoldDB" id="A0A7C2GES6"/>
<dbReference type="InterPro" id="IPR036246">
    <property type="entry name" value="Cyt_c_oxidase_su2a_ba3"/>
</dbReference>
<reference evidence="2" key="1">
    <citation type="journal article" date="2020" name="mSystems">
        <title>Genome- and Community-Level Interaction Insights into Carbon Utilization and Element Cycling Functions of Hydrothermarchaeota in Hydrothermal Sediment.</title>
        <authorList>
            <person name="Zhou Z."/>
            <person name="Liu Y."/>
            <person name="Xu W."/>
            <person name="Pan J."/>
            <person name="Luo Z.H."/>
            <person name="Li M."/>
        </authorList>
    </citation>
    <scope>NUCLEOTIDE SEQUENCE [LARGE SCALE GENOMIC DNA]</scope>
    <source>
        <strain evidence="2">SpSt-246</strain>
    </source>
</reference>
<comment type="caution">
    <text evidence="2">The sequence shown here is derived from an EMBL/GenBank/DDBJ whole genome shotgun (WGS) entry which is preliminary data.</text>
</comment>
<keyword evidence="1" id="KW-0812">Transmembrane</keyword>
<dbReference type="SUPFAM" id="SSF81473">
    <property type="entry name" value="Bacterial ba3 type cytochrome c oxidase subunit IIa"/>
    <property type="match status" value="1"/>
</dbReference>
<feature type="transmembrane region" description="Helical" evidence="1">
    <location>
        <begin position="6"/>
        <end position="32"/>
    </location>
</feature>